<comment type="caution">
    <text evidence="6">Lacks conserved residue(s) required for the propagation of feature annotation.</text>
</comment>
<dbReference type="SUPFAM" id="SSF52218">
    <property type="entry name" value="Flavoproteins"/>
    <property type="match status" value="1"/>
</dbReference>
<dbReference type="InterPro" id="IPR023048">
    <property type="entry name" value="NADH:quinone_OxRdtase_FMN_depd"/>
</dbReference>
<dbReference type="PANTHER" id="PTHR43741:SF2">
    <property type="entry name" value="FMN-DEPENDENT NADH:QUINONE OXIDOREDUCTASE"/>
    <property type="match status" value="1"/>
</dbReference>
<keyword evidence="9" id="KW-1185">Reference proteome</keyword>
<keyword evidence="2 6" id="KW-0288">FMN</keyword>
<proteinExistence type="inferred from homology"/>
<sequence length="224" mass="24866">MTHLLHINSSPRFDRSHTRRLTSDFVERWKSIHPHGTVTSRDLGTDPLPHVTQDWIAAAFTPPNRRSADMRAALRLSDELIDELFDADLIVAGIPFYNFGMPSGFKAYVDQIVRVGRTFDFHPDDPDSAYTPLVHGKRLIAVVSRGDGGYGPGGPNEMRNHLDPHLRTVFSFIGVEQVEIVAAENDEHGGIALADSLDSARRRLMELAEANFPAPEVVSSCRAN</sequence>
<evidence type="ECO:0000259" key="7">
    <source>
        <dbReference type="Pfam" id="PF02525"/>
    </source>
</evidence>
<dbReference type="GO" id="GO:0016655">
    <property type="term" value="F:oxidoreductase activity, acting on NAD(P)H, quinone or similar compound as acceptor"/>
    <property type="evidence" value="ECO:0007669"/>
    <property type="project" value="InterPro"/>
</dbReference>
<dbReference type="GO" id="GO:0010181">
    <property type="term" value="F:FMN binding"/>
    <property type="evidence" value="ECO:0007669"/>
    <property type="project" value="UniProtKB-UniRule"/>
</dbReference>
<dbReference type="EC" id="1.6.5.-" evidence="6"/>
<evidence type="ECO:0000256" key="3">
    <source>
        <dbReference type="ARBA" id="ARBA00023002"/>
    </source>
</evidence>
<dbReference type="Pfam" id="PF02525">
    <property type="entry name" value="Flavodoxin_2"/>
    <property type="match status" value="1"/>
</dbReference>
<dbReference type="AlphaFoldDB" id="A0A5B9M8E1"/>
<dbReference type="EMBL" id="CP036264">
    <property type="protein sequence ID" value="QEF96436.1"/>
    <property type="molecule type" value="Genomic_DNA"/>
</dbReference>
<evidence type="ECO:0000256" key="4">
    <source>
        <dbReference type="ARBA" id="ARBA00023027"/>
    </source>
</evidence>
<feature type="binding site" evidence="6">
    <location>
        <position position="10"/>
    </location>
    <ligand>
        <name>FMN</name>
        <dbReference type="ChEBI" id="CHEBI:58210"/>
    </ligand>
</feature>
<comment type="catalytic activity">
    <reaction evidence="6">
        <text>2 a quinone + NADH + H(+) = 2 a 1,4-benzosemiquinone + NAD(+)</text>
        <dbReference type="Rhea" id="RHEA:65952"/>
        <dbReference type="ChEBI" id="CHEBI:15378"/>
        <dbReference type="ChEBI" id="CHEBI:57540"/>
        <dbReference type="ChEBI" id="CHEBI:57945"/>
        <dbReference type="ChEBI" id="CHEBI:132124"/>
        <dbReference type="ChEBI" id="CHEBI:134225"/>
    </reaction>
</comment>
<comment type="subunit">
    <text evidence="6">Homodimer.</text>
</comment>
<dbReference type="InterPro" id="IPR003680">
    <property type="entry name" value="Flavodoxin_fold"/>
</dbReference>
<comment type="function">
    <text evidence="6">Quinone reductase that provides resistance to thiol-specific stress caused by electrophilic quinones.</text>
</comment>
<evidence type="ECO:0000256" key="1">
    <source>
        <dbReference type="ARBA" id="ARBA00022630"/>
    </source>
</evidence>
<dbReference type="InterPro" id="IPR029039">
    <property type="entry name" value="Flavoprotein-like_sf"/>
</dbReference>
<keyword evidence="4 6" id="KW-0520">NAD</keyword>
<comment type="similarity">
    <text evidence="6">Belongs to the azoreductase type 1 family.</text>
</comment>
<keyword evidence="3 6" id="KW-0560">Oxidoreductase</keyword>
<dbReference type="HAMAP" id="MF_01216">
    <property type="entry name" value="Azoreductase_type1"/>
    <property type="match status" value="1"/>
</dbReference>
<dbReference type="KEGG" id="smam:Mal15_04640"/>
<evidence type="ECO:0000256" key="5">
    <source>
        <dbReference type="ARBA" id="ARBA00048542"/>
    </source>
</evidence>
<dbReference type="Proteomes" id="UP000321353">
    <property type="component" value="Chromosome"/>
</dbReference>
<name>A0A5B9M8E1_9BACT</name>
<evidence type="ECO:0000313" key="8">
    <source>
        <dbReference type="EMBL" id="QEF96436.1"/>
    </source>
</evidence>
<evidence type="ECO:0000313" key="9">
    <source>
        <dbReference type="Proteomes" id="UP000321353"/>
    </source>
</evidence>
<dbReference type="InterPro" id="IPR050104">
    <property type="entry name" value="FMN-dep_NADH:Q_OxRdtase_AzoR1"/>
</dbReference>
<dbReference type="PANTHER" id="PTHR43741">
    <property type="entry name" value="FMN-DEPENDENT NADH-AZOREDUCTASE 1"/>
    <property type="match status" value="1"/>
</dbReference>
<organism evidence="8 9">
    <name type="scientific">Stieleria maiorica</name>
    <dbReference type="NCBI Taxonomy" id="2795974"/>
    <lineage>
        <taxon>Bacteria</taxon>
        <taxon>Pseudomonadati</taxon>
        <taxon>Planctomycetota</taxon>
        <taxon>Planctomycetia</taxon>
        <taxon>Pirellulales</taxon>
        <taxon>Pirellulaceae</taxon>
        <taxon>Stieleria</taxon>
    </lineage>
</organism>
<dbReference type="GO" id="GO:0016652">
    <property type="term" value="F:oxidoreductase activity, acting on NAD(P)H as acceptor"/>
    <property type="evidence" value="ECO:0007669"/>
    <property type="project" value="UniProtKB-UniRule"/>
</dbReference>
<dbReference type="EC" id="1.7.1.17" evidence="6"/>
<keyword evidence="1 6" id="KW-0285">Flavoprotein</keyword>
<protein>
    <recommendedName>
        <fullName evidence="6">FMN dependent NADH:quinone oxidoreductase</fullName>
        <ecNumber evidence="6">1.6.5.-</ecNumber>
    </recommendedName>
    <alternativeName>
        <fullName evidence="6">Azo-dye reductase</fullName>
    </alternativeName>
    <alternativeName>
        <fullName evidence="6">FMN-dependent NADH-azo compound oxidoreductase</fullName>
    </alternativeName>
    <alternativeName>
        <fullName evidence="6">FMN-dependent NADH-azoreductase</fullName>
        <ecNumber evidence="6">1.7.1.17</ecNumber>
    </alternativeName>
</protein>
<dbReference type="Gene3D" id="3.40.50.360">
    <property type="match status" value="1"/>
</dbReference>
<reference evidence="8 9" key="1">
    <citation type="submission" date="2019-02" db="EMBL/GenBank/DDBJ databases">
        <title>Planctomycetal bacteria perform biofilm scaping via a novel small molecule.</title>
        <authorList>
            <person name="Jeske O."/>
            <person name="Boedeker C."/>
            <person name="Wiegand S."/>
            <person name="Breitling P."/>
            <person name="Kallscheuer N."/>
            <person name="Jogler M."/>
            <person name="Rohde M."/>
            <person name="Petersen J."/>
            <person name="Medema M.H."/>
            <person name="Surup F."/>
            <person name="Jogler C."/>
        </authorList>
    </citation>
    <scope>NUCLEOTIDE SEQUENCE [LARGE SCALE GENOMIC DNA]</scope>
    <source>
        <strain evidence="8 9">Mal15</strain>
    </source>
</reference>
<accession>A0A5B9M8E1</accession>
<dbReference type="RefSeq" id="WP_147866251.1">
    <property type="nucleotide sequence ID" value="NZ_CP036264.1"/>
</dbReference>
<comment type="function">
    <text evidence="6">Also exhibits azoreductase activity. Catalyzes the reductive cleavage of the azo bond in aromatic azo compounds to the corresponding amines.</text>
</comment>
<comment type="catalytic activity">
    <reaction evidence="5">
        <text>N,N-dimethyl-1,4-phenylenediamine + anthranilate + 2 NAD(+) = 2-(4-dimethylaminophenyl)diazenylbenzoate + 2 NADH + 2 H(+)</text>
        <dbReference type="Rhea" id="RHEA:55872"/>
        <dbReference type="ChEBI" id="CHEBI:15378"/>
        <dbReference type="ChEBI" id="CHEBI:15783"/>
        <dbReference type="ChEBI" id="CHEBI:16567"/>
        <dbReference type="ChEBI" id="CHEBI:57540"/>
        <dbReference type="ChEBI" id="CHEBI:57945"/>
        <dbReference type="ChEBI" id="CHEBI:71579"/>
        <dbReference type="EC" id="1.7.1.17"/>
    </reaction>
    <physiologicalReaction direction="right-to-left" evidence="5">
        <dbReference type="Rhea" id="RHEA:55874"/>
    </physiologicalReaction>
</comment>
<dbReference type="GO" id="GO:0009055">
    <property type="term" value="F:electron transfer activity"/>
    <property type="evidence" value="ECO:0007669"/>
    <property type="project" value="UniProtKB-UniRule"/>
</dbReference>
<feature type="domain" description="Flavodoxin-like fold" evidence="7">
    <location>
        <begin position="3"/>
        <end position="206"/>
    </location>
</feature>
<comment type="cofactor">
    <cofactor evidence="6">
        <name>FMN</name>
        <dbReference type="ChEBI" id="CHEBI:58210"/>
    </cofactor>
    <text evidence="6">Binds 1 FMN per subunit.</text>
</comment>
<evidence type="ECO:0000256" key="6">
    <source>
        <dbReference type="HAMAP-Rule" id="MF_01216"/>
    </source>
</evidence>
<evidence type="ECO:0000256" key="2">
    <source>
        <dbReference type="ARBA" id="ARBA00022643"/>
    </source>
</evidence>
<gene>
    <name evidence="8" type="primary">azoR1</name>
    <name evidence="6" type="synonym">azoR</name>
    <name evidence="8" type="ORF">Mal15_04640</name>
</gene>